<evidence type="ECO:0000313" key="3">
    <source>
        <dbReference type="Proteomes" id="UP000055048"/>
    </source>
</evidence>
<sequence length="68" mass="7869">MKLTNSNCGSHLVQWLVNRGLNFQACFNSVLHITFFLVLLRSRAPIYIIAKWYKLMPFSGLSKRIALK</sequence>
<gene>
    <name evidence="2" type="ORF">T05_11268</name>
</gene>
<name>A0A0V0UGC9_9BILA</name>
<proteinExistence type="predicted"/>
<dbReference type="Proteomes" id="UP000055048">
    <property type="component" value="Unassembled WGS sequence"/>
</dbReference>
<keyword evidence="1" id="KW-1133">Transmembrane helix</keyword>
<reference evidence="2 3" key="1">
    <citation type="submission" date="2015-01" db="EMBL/GenBank/DDBJ databases">
        <title>Evolution of Trichinella species and genotypes.</title>
        <authorList>
            <person name="Korhonen P.K."/>
            <person name="Edoardo P."/>
            <person name="Giuseppe L.R."/>
            <person name="Gasser R.B."/>
        </authorList>
    </citation>
    <scope>NUCLEOTIDE SEQUENCE [LARGE SCALE GENOMIC DNA]</scope>
    <source>
        <strain evidence="2">ISS417</strain>
    </source>
</reference>
<dbReference type="EMBL" id="JYDJ01000009">
    <property type="protein sequence ID" value="KRX50120.1"/>
    <property type="molecule type" value="Genomic_DNA"/>
</dbReference>
<evidence type="ECO:0000256" key="1">
    <source>
        <dbReference type="SAM" id="Phobius"/>
    </source>
</evidence>
<keyword evidence="1" id="KW-0812">Transmembrane</keyword>
<comment type="caution">
    <text evidence="2">The sequence shown here is derived from an EMBL/GenBank/DDBJ whole genome shotgun (WGS) entry which is preliminary data.</text>
</comment>
<feature type="transmembrane region" description="Helical" evidence="1">
    <location>
        <begin position="20"/>
        <end position="40"/>
    </location>
</feature>
<organism evidence="2 3">
    <name type="scientific">Trichinella murrelli</name>
    <dbReference type="NCBI Taxonomy" id="144512"/>
    <lineage>
        <taxon>Eukaryota</taxon>
        <taxon>Metazoa</taxon>
        <taxon>Ecdysozoa</taxon>
        <taxon>Nematoda</taxon>
        <taxon>Enoplea</taxon>
        <taxon>Dorylaimia</taxon>
        <taxon>Trichinellida</taxon>
        <taxon>Trichinellidae</taxon>
        <taxon>Trichinella</taxon>
    </lineage>
</organism>
<evidence type="ECO:0000313" key="2">
    <source>
        <dbReference type="EMBL" id="KRX50120.1"/>
    </source>
</evidence>
<protein>
    <submittedName>
        <fullName evidence="2">Uncharacterized protein</fullName>
    </submittedName>
</protein>
<dbReference type="AlphaFoldDB" id="A0A0V0UGC9"/>
<accession>A0A0V0UGC9</accession>
<keyword evidence="1" id="KW-0472">Membrane</keyword>
<keyword evidence="3" id="KW-1185">Reference proteome</keyword>